<dbReference type="SUPFAM" id="SSF52490">
    <property type="entry name" value="Tubulin nucleotide-binding domain-like"/>
    <property type="match status" value="1"/>
</dbReference>
<dbReference type="InterPro" id="IPR036525">
    <property type="entry name" value="Tubulin/FtsZ_GTPase_sf"/>
</dbReference>
<dbReference type="AlphaFoldDB" id="A0A6G0X940"/>
<feature type="domain" description="DML1/Misato tubulin" evidence="1">
    <location>
        <begin position="146"/>
        <end position="292"/>
    </location>
</feature>
<dbReference type="Gene3D" id="3.40.50.1440">
    <property type="entry name" value="Tubulin/FtsZ, GTPase domain"/>
    <property type="match status" value="1"/>
</dbReference>
<proteinExistence type="predicted"/>
<protein>
    <recommendedName>
        <fullName evidence="1">DML1/Misato tubulin domain-containing protein</fullName>
    </recommendedName>
</protein>
<evidence type="ECO:0000313" key="3">
    <source>
        <dbReference type="Proteomes" id="UP000481153"/>
    </source>
</evidence>
<gene>
    <name evidence="2" type="ORF">Ae201684_007560</name>
</gene>
<dbReference type="Proteomes" id="UP000481153">
    <property type="component" value="Unassembled WGS sequence"/>
</dbReference>
<dbReference type="Pfam" id="PF14881">
    <property type="entry name" value="Tubulin_3"/>
    <property type="match status" value="1"/>
</dbReference>
<name>A0A6G0X940_9STRA</name>
<keyword evidence="3" id="KW-1185">Reference proteome</keyword>
<dbReference type="EMBL" id="VJMJ01000089">
    <property type="protein sequence ID" value="KAF0736550.1"/>
    <property type="molecule type" value="Genomic_DNA"/>
</dbReference>
<dbReference type="PANTHER" id="PTHR13391:SF0">
    <property type="entry name" value="PROTEIN MISATO HOMOLOG 1"/>
    <property type="match status" value="1"/>
</dbReference>
<sequence length="465" mass="52987">MGGGEEVFLVVMSVADPAEFHQKDNCPYNYHSRITETYLHSFDMREVVTLQFGAASSRLAENLWQSALRENQDGRVEEDQREELDAMLVYKRRGCHPRAVAFGCKGDFNKTSSAQNRSSECNLWEGNVQIVAQDSDDTMRTTSVLSPRSMIEVDEFRSFDPLNNYYEGLLGSDGKIRRETVENACDAVRIALEECDRMQGIQCIVDIDSAWGGFASEVMRYVEEECPSTFTCCFGLDERYPLKSQTGIFDKSKQDGRRAINLVSSVLSLNEQCSMFIPFSPKSPADGAIAWDCMSSVYRWSGEKTFRDMSFHSSMKVMELSCISLPSDDFFYKSPVDRIGLWDRNSHFPTFHAPQDHERKFHFQFLTRRGNFNHELPPHACDPFQYWSSGTVSKSLYSPDELLRIDQAIASLSITDSVAQYLKMLATKVVEVDRRVVHEYTQSGMSFDATRNMHSELLDLSEAIM</sequence>
<comment type="caution">
    <text evidence="2">The sequence shown here is derived from an EMBL/GenBank/DDBJ whole genome shotgun (WGS) entry which is preliminary data.</text>
</comment>
<dbReference type="InterPro" id="IPR029209">
    <property type="entry name" value="DML1/Misato_tubulin"/>
</dbReference>
<dbReference type="InterPro" id="IPR049942">
    <property type="entry name" value="DML1/Misato"/>
</dbReference>
<evidence type="ECO:0000259" key="1">
    <source>
        <dbReference type="Pfam" id="PF14881"/>
    </source>
</evidence>
<accession>A0A6G0X940</accession>
<dbReference type="VEuPathDB" id="FungiDB:AeMF1_006308"/>
<evidence type="ECO:0000313" key="2">
    <source>
        <dbReference type="EMBL" id="KAF0736550.1"/>
    </source>
</evidence>
<dbReference type="PANTHER" id="PTHR13391">
    <property type="entry name" value="MITOCHONDRIAL DISTRIBUTION REGULATOR MISATO"/>
    <property type="match status" value="1"/>
</dbReference>
<dbReference type="GO" id="GO:0005737">
    <property type="term" value="C:cytoplasm"/>
    <property type="evidence" value="ECO:0007669"/>
    <property type="project" value="TreeGrafter"/>
</dbReference>
<dbReference type="GO" id="GO:0007005">
    <property type="term" value="P:mitochondrion organization"/>
    <property type="evidence" value="ECO:0007669"/>
    <property type="project" value="InterPro"/>
</dbReference>
<reference evidence="2 3" key="1">
    <citation type="submission" date="2019-07" db="EMBL/GenBank/DDBJ databases">
        <title>Genomics analysis of Aphanomyces spp. identifies a new class of oomycete effector associated with host adaptation.</title>
        <authorList>
            <person name="Gaulin E."/>
        </authorList>
    </citation>
    <scope>NUCLEOTIDE SEQUENCE [LARGE SCALE GENOMIC DNA]</scope>
    <source>
        <strain evidence="2 3">ATCC 201684</strain>
    </source>
</reference>
<organism evidence="2 3">
    <name type="scientific">Aphanomyces euteiches</name>
    <dbReference type="NCBI Taxonomy" id="100861"/>
    <lineage>
        <taxon>Eukaryota</taxon>
        <taxon>Sar</taxon>
        <taxon>Stramenopiles</taxon>
        <taxon>Oomycota</taxon>
        <taxon>Saprolegniomycetes</taxon>
        <taxon>Saprolegniales</taxon>
        <taxon>Verrucalvaceae</taxon>
        <taxon>Aphanomyces</taxon>
    </lineage>
</organism>